<keyword evidence="6 8" id="KW-0067">ATP-binding</keyword>
<evidence type="ECO:0000256" key="4">
    <source>
        <dbReference type="ARBA" id="ARBA00022655"/>
    </source>
</evidence>
<proteinExistence type="inferred from homology"/>
<feature type="binding site" evidence="8">
    <location>
        <position position="61"/>
    </location>
    <ligand>
        <name>beta-alanine</name>
        <dbReference type="ChEBI" id="CHEBI:57966"/>
    </ligand>
</feature>
<evidence type="ECO:0000256" key="6">
    <source>
        <dbReference type="ARBA" id="ARBA00022840"/>
    </source>
</evidence>
<evidence type="ECO:0000313" key="10">
    <source>
        <dbReference type="Proteomes" id="UP001207116"/>
    </source>
</evidence>
<dbReference type="InterPro" id="IPR003721">
    <property type="entry name" value="Pantoate_ligase"/>
</dbReference>
<feature type="binding site" evidence="8">
    <location>
        <begin position="186"/>
        <end position="189"/>
    </location>
    <ligand>
        <name>ATP</name>
        <dbReference type="ChEBI" id="CHEBI:30616"/>
    </ligand>
</feature>
<evidence type="ECO:0000256" key="8">
    <source>
        <dbReference type="HAMAP-Rule" id="MF_00158"/>
    </source>
</evidence>
<dbReference type="InterPro" id="IPR004821">
    <property type="entry name" value="Cyt_trans-like"/>
</dbReference>
<dbReference type="Proteomes" id="UP001207116">
    <property type="component" value="Unassembled WGS sequence"/>
</dbReference>
<evidence type="ECO:0000256" key="2">
    <source>
        <dbReference type="ARBA" id="ARBA00009256"/>
    </source>
</evidence>
<feature type="binding site" evidence="8">
    <location>
        <position position="155"/>
    </location>
    <ligand>
        <name>(R)-pantoate</name>
        <dbReference type="ChEBI" id="CHEBI:15980"/>
    </ligand>
</feature>
<keyword evidence="5 8" id="KW-0547">Nucleotide-binding</keyword>
<protein>
    <recommendedName>
        <fullName evidence="8">Pantothenate synthetase</fullName>
        <shortName evidence="8">PS</shortName>
        <ecNumber evidence="8">6.3.2.1</ecNumber>
    </recommendedName>
    <alternativeName>
        <fullName evidence="8">Pantoate--beta-alanine ligase</fullName>
    </alternativeName>
    <alternativeName>
        <fullName evidence="8">Pantoate-activating enzyme</fullName>
    </alternativeName>
</protein>
<comment type="subunit">
    <text evidence="8">Homodimer.</text>
</comment>
<evidence type="ECO:0000313" key="9">
    <source>
        <dbReference type="EMBL" id="MCX2718299.1"/>
    </source>
</evidence>
<comment type="similarity">
    <text evidence="2 8">Belongs to the pantothenate synthetase family.</text>
</comment>
<evidence type="ECO:0000256" key="3">
    <source>
        <dbReference type="ARBA" id="ARBA00022598"/>
    </source>
</evidence>
<dbReference type="InterPro" id="IPR014729">
    <property type="entry name" value="Rossmann-like_a/b/a_fold"/>
</dbReference>
<dbReference type="NCBIfam" id="TIGR00125">
    <property type="entry name" value="cyt_tran_rel"/>
    <property type="match status" value="1"/>
</dbReference>
<feature type="binding site" evidence="8">
    <location>
        <position position="61"/>
    </location>
    <ligand>
        <name>(R)-pantoate</name>
        <dbReference type="ChEBI" id="CHEBI:15980"/>
    </ligand>
</feature>
<feature type="binding site" evidence="8">
    <location>
        <begin position="149"/>
        <end position="152"/>
    </location>
    <ligand>
        <name>ATP</name>
        <dbReference type="ChEBI" id="CHEBI:30616"/>
    </ligand>
</feature>
<evidence type="ECO:0000256" key="7">
    <source>
        <dbReference type="ARBA" id="ARBA00048258"/>
    </source>
</evidence>
<comment type="caution">
    <text evidence="9">The sequence shown here is derived from an EMBL/GenBank/DDBJ whole genome shotgun (WGS) entry which is preliminary data.</text>
</comment>
<dbReference type="CDD" id="cd00560">
    <property type="entry name" value="PanC"/>
    <property type="match status" value="1"/>
</dbReference>
<dbReference type="Pfam" id="PF02569">
    <property type="entry name" value="Pantoate_ligase"/>
    <property type="match status" value="1"/>
</dbReference>
<gene>
    <name evidence="8 9" type="primary">panC</name>
    <name evidence="9" type="ORF">OO016_01675</name>
</gene>
<dbReference type="InterPro" id="IPR042176">
    <property type="entry name" value="Pantoate_ligase_C"/>
</dbReference>
<name>A0AAE3MK10_9FLAO</name>
<feature type="binding site" evidence="8">
    <location>
        <position position="178"/>
    </location>
    <ligand>
        <name>ATP</name>
        <dbReference type="ChEBI" id="CHEBI:30616"/>
    </ligand>
</feature>
<reference evidence="9" key="1">
    <citation type="submission" date="2022-11" db="EMBL/GenBank/DDBJ databases">
        <title>The characterization of three novel Bacteroidetes species and genomic analysis of their roles in tidal elemental geochemical cycles.</title>
        <authorList>
            <person name="Ma K.-J."/>
        </authorList>
    </citation>
    <scope>NUCLEOTIDE SEQUENCE</scope>
    <source>
        <strain evidence="9">M415</strain>
    </source>
</reference>
<comment type="miscellaneous">
    <text evidence="8">The reaction proceeds by a bi uni uni bi ping pong mechanism.</text>
</comment>
<dbReference type="NCBIfam" id="TIGR00018">
    <property type="entry name" value="panC"/>
    <property type="match status" value="1"/>
</dbReference>
<dbReference type="Gene3D" id="3.30.1300.10">
    <property type="entry name" value="Pantoate-beta-alanine ligase, C-terminal domain"/>
    <property type="match status" value="1"/>
</dbReference>
<dbReference type="RefSeq" id="WP_266010292.1">
    <property type="nucleotide sequence ID" value="NZ_JAPFQP010000001.1"/>
</dbReference>
<dbReference type="GO" id="GO:0004592">
    <property type="term" value="F:pantoate-beta-alanine ligase activity"/>
    <property type="evidence" value="ECO:0007669"/>
    <property type="project" value="UniProtKB-UniRule"/>
</dbReference>
<dbReference type="GO" id="GO:0005829">
    <property type="term" value="C:cytosol"/>
    <property type="evidence" value="ECO:0007669"/>
    <property type="project" value="TreeGrafter"/>
</dbReference>
<keyword evidence="3 8" id="KW-0436">Ligase</keyword>
<dbReference type="HAMAP" id="MF_00158">
    <property type="entry name" value="PanC"/>
    <property type="match status" value="1"/>
</dbReference>
<sequence>MTTINTREELRIFLEGERNEAREIGLVPTMGALHEGHLSLIERAVQENDRVIVSIFVNPTQFNNPEDLEKYPQNLQADLDILKTFLPKVVVFAPAIEEVYAGQVKALDYDLGGLDQVMEGAYREGHFQGVATIVETLLRLTSPDRAYFGEKDYQQLQIIKKLVKDKGLEVTICPCPIVREPNGLAMSSRNTRLPKRLRERAGIIYQTLQSARQQFGTESVSKIMDWVQEVFSNEADFELEYFSIADANTLIPINTKNENQEYRAFIAVYAGDIRLIDNLALN</sequence>
<dbReference type="AlphaFoldDB" id="A0AAE3MK10"/>
<dbReference type="EC" id="6.3.2.1" evidence="8"/>
<keyword evidence="4 8" id="KW-0566">Pantothenate biosynthesis</keyword>
<dbReference type="GO" id="GO:0015940">
    <property type="term" value="P:pantothenate biosynthetic process"/>
    <property type="evidence" value="ECO:0007669"/>
    <property type="project" value="UniProtKB-UniRule"/>
</dbReference>
<dbReference type="PANTHER" id="PTHR21299:SF1">
    <property type="entry name" value="PANTOATE--BETA-ALANINE LIGASE"/>
    <property type="match status" value="1"/>
</dbReference>
<keyword evidence="8" id="KW-0963">Cytoplasm</keyword>
<feature type="binding site" evidence="8">
    <location>
        <begin position="30"/>
        <end position="37"/>
    </location>
    <ligand>
        <name>ATP</name>
        <dbReference type="ChEBI" id="CHEBI:30616"/>
    </ligand>
</feature>
<organism evidence="9 10">
    <name type="scientific">Lentiprolixibacter aurantiacus</name>
    <dbReference type="NCBI Taxonomy" id="2993939"/>
    <lineage>
        <taxon>Bacteria</taxon>
        <taxon>Pseudomonadati</taxon>
        <taxon>Bacteroidota</taxon>
        <taxon>Flavobacteriia</taxon>
        <taxon>Flavobacteriales</taxon>
        <taxon>Flavobacteriaceae</taxon>
        <taxon>Lentiprolixibacter</taxon>
    </lineage>
</organism>
<comment type="pathway">
    <text evidence="1 8">Cofactor biosynthesis; (R)-pantothenate biosynthesis; (R)-pantothenate from (R)-pantoate and beta-alanine: step 1/1.</text>
</comment>
<dbReference type="Gene3D" id="3.40.50.620">
    <property type="entry name" value="HUPs"/>
    <property type="match status" value="1"/>
</dbReference>
<dbReference type="SUPFAM" id="SSF52374">
    <property type="entry name" value="Nucleotidylyl transferase"/>
    <property type="match status" value="1"/>
</dbReference>
<dbReference type="PANTHER" id="PTHR21299">
    <property type="entry name" value="CYTIDYLATE KINASE/PANTOATE-BETA-ALANINE LIGASE"/>
    <property type="match status" value="1"/>
</dbReference>
<evidence type="ECO:0000256" key="5">
    <source>
        <dbReference type="ARBA" id="ARBA00022741"/>
    </source>
</evidence>
<keyword evidence="10" id="KW-1185">Reference proteome</keyword>
<dbReference type="EMBL" id="JAPFQP010000001">
    <property type="protein sequence ID" value="MCX2718299.1"/>
    <property type="molecule type" value="Genomic_DNA"/>
</dbReference>
<evidence type="ECO:0000256" key="1">
    <source>
        <dbReference type="ARBA" id="ARBA00004990"/>
    </source>
</evidence>
<comment type="subcellular location">
    <subcellularLocation>
        <location evidence="8">Cytoplasm</location>
    </subcellularLocation>
</comment>
<comment type="catalytic activity">
    <reaction evidence="7 8">
        <text>(R)-pantoate + beta-alanine + ATP = (R)-pantothenate + AMP + diphosphate + H(+)</text>
        <dbReference type="Rhea" id="RHEA:10912"/>
        <dbReference type="ChEBI" id="CHEBI:15378"/>
        <dbReference type="ChEBI" id="CHEBI:15980"/>
        <dbReference type="ChEBI" id="CHEBI:29032"/>
        <dbReference type="ChEBI" id="CHEBI:30616"/>
        <dbReference type="ChEBI" id="CHEBI:33019"/>
        <dbReference type="ChEBI" id="CHEBI:57966"/>
        <dbReference type="ChEBI" id="CHEBI:456215"/>
        <dbReference type="EC" id="6.3.2.1"/>
    </reaction>
</comment>
<accession>A0AAE3MK10</accession>
<dbReference type="GO" id="GO:0005524">
    <property type="term" value="F:ATP binding"/>
    <property type="evidence" value="ECO:0007669"/>
    <property type="project" value="UniProtKB-KW"/>
</dbReference>
<comment type="function">
    <text evidence="8">Catalyzes the condensation of pantoate with beta-alanine in an ATP-dependent reaction via a pantoyl-adenylate intermediate.</text>
</comment>
<feature type="active site" description="Proton donor" evidence="8">
    <location>
        <position position="37"/>
    </location>
</feature>